<dbReference type="AlphaFoldDB" id="A0A0U3BG75"/>
<evidence type="ECO:0000256" key="1">
    <source>
        <dbReference type="ARBA" id="ARBA00004196"/>
    </source>
</evidence>
<dbReference type="Gene3D" id="2.70.98.70">
    <property type="match status" value="1"/>
</dbReference>
<evidence type="ECO:0000259" key="2">
    <source>
        <dbReference type="Pfam" id="PF07940"/>
    </source>
</evidence>
<reference evidence="3" key="1">
    <citation type="journal article" date="2015" name="PLoS ONE">
        <title>Updated Campylobacter jejuni Capsule PCR Multiplex Typing System and Its Application to Clinical Isolates from South and Southeast Asia.</title>
        <authorList>
            <person name="Poly F."/>
            <person name="Serichantalergs O."/>
            <person name="Kuroiwa J."/>
            <person name="Pootong P."/>
            <person name="Mason C."/>
            <person name="Guerry P."/>
            <person name="Parker C.T."/>
        </authorList>
    </citation>
    <scope>NUCLEOTIDE SEQUENCE</scope>
    <source>
        <strain evidence="3">HS11</strain>
    </source>
</reference>
<dbReference type="GO" id="GO:0030313">
    <property type="term" value="C:cell envelope"/>
    <property type="evidence" value="ECO:0007669"/>
    <property type="project" value="UniProtKB-SubCell"/>
</dbReference>
<dbReference type="GO" id="GO:0016829">
    <property type="term" value="F:lyase activity"/>
    <property type="evidence" value="ECO:0007669"/>
    <property type="project" value="InterPro"/>
</dbReference>
<comment type="subcellular location">
    <subcellularLocation>
        <location evidence="1">Cell envelope</location>
    </subcellularLocation>
</comment>
<accession>A0A0U3BG75</accession>
<evidence type="ECO:0000313" key="3">
    <source>
        <dbReference type="EMBL" id="ALT31922.1"/>
    </source>
</evidence>
<dbReference type="InterPro" id="IPR008929">
    <property type="entry name" value="Chondroitin_lyas"/>
</dbReference>
<dbReference type="InterPro" id="IPR012480">
    <property type="entry name" value="Hepar_II_III_C"/>
</dbReference>
<organism evidence="3">
    <name type="scientific">Campylobacter jejuni subsp. jejuni</name>
    <dbReference type="NCBI Taxonomy" id="32022"/>
    <lineage>
        <taxon>Bacteria</taxon>
        <taxon>Pseudomonadati</taxon>
        <taxon>Campylobacterota</taxon>
        <taxon>Epsilonproteobacteria</taxon>
        <taxon>Campylobacterales</taxon>
        <taxon>Campylobacteraceae</taxon>
        <taxon>Campylobacter</taxon>
    </lineage>
</organism>
<name>A0A0U3BG75_CAMJU</name>
<sequence>MFINYRNERIEFNLPFDWAKNPYKISSYPHHLMSLRWINEENFSKEQIKIIILDFYDFHFVKKVLHPYYVKIQADHCTCIRLFKLYQIKDLFKDDDKIYNIINNIIFRDLKFLQNKKVYRIGHNHGIMADTALLFFYNRCYKNNIFLLPILYRSYITFCMMWNIFGETKEHSIGYQEFNLKQTLIYLKELNTFFNKNNNKLYALFGYFFNKKLITSKLLKETSRKFLGFMLTNKKLYFPIGDSIREPSVEFLSKIFFPNKKIMDINEILYPYSVMNGSYSSESYFIYRNDSFGEYVHFACTCNWNSDAHKQNDELHFCLQLGDDIIFDDCGYTDFLSINQYNELASEFSHSSITINNHNYIPKKKTNNKSKILSSRANLFGFKVVMQHSRIKKCDICRIINFNSKSYILEINDEIVVENDLIGEIINFSFVLSPDINILYIGDKYILLSTKSNIRYIFRANSAFDIKVHNKYYAKEYPNLSFTNIIVFSSKISNNKNRYYFKLEKYIYKEENMRYDSFMKLKHVVSSSNIKYYVIKPHNVGFTDTFLSACVVSSFLDSLGLVFKGIVGVDKIDRSEYYQDLYQKINFKNTYNGSYYSIVDNNLDIDNIINEVKNLNKSIDTILLEFNYNHVLRLFELFPIFERKFFFSSFYGYFNNLTKAKITYDNKINITIHFRLGDEYPLFVNQDTVVNPSMLLRSRFDFAYYNIKNKKGYRVIQQRFNALGEIELYIKKLRQFYKDSVKINFISDGMDLGFNIVNREDIRNKLKKLGIKVDDEFLQRSTEQSIFKLNNLKKYCDEFIVGESVDKFIQTKNLLLRSNIIVSSARLFCWGVLSAFKYDFTFKQVLFMNNSGSYYDIIDNKNVKIEQYKNFNYCINNVFKYINHFLNKDIIDKIENHFNESAKIRIQNQLSYKLGQAMIVSSKSILGYIRMPFVLSYIYDKYKQEQKIYQEKIKKDPSLKLPSLENYPDYKEALTFKNHLSYKLGQALIKANKTWYKGGYIKMLFEIRELKQKAKKGK</sequence>
<dbReference type="EMBL" id="KT868845">
    <property type="protein sequence ID" value="ALT31922.1"/>
    <property type="molecule type" value="Genomic_DNA"/>
</dbReference>
<feature type="domain" description="Heparinase II/III-like C-terminal" evidence="2">
    <location>
        <begin position="305"/>
        <end position="492"/>
    </location>
</feature>
<proteinExistence type="predicted"/>
<dbReference type="Gene3D" id="1.50.10.100">
    <property type="entry name" value="Chondroitin AC/alginate lyase"/>
    <property type="match status" value="1"/>
</dbReference>
<protein>
    <recommendedName>
        <fullName evidence="2">Heparinase II/III-like C-terminal domain-containing protein</fullName>
    </recommendedName>
</protein>
<dbReference type="Pfam" id="PF07940">
    <property type="entry name" value="Hepar_II_III_C"/>
    <property type="match status" value="1"/>
</dbReference>